<sequence length="378" mass="43539">MRTILTWVFGLLVCFGCKQNTTEENFLDIALKSEHPAIKKVVENIDAHEIQIRYTRIEREKDAISFKDFDFNVDSTFYFYPASTIKFPVAVTALEKLNLIDSLNLDSTFFIEGDTTITSFRTAINQLFAVSDNAANNRLIEFVGFDAINKQIKERGIYPFRISHRLATTDADNPTTKPLLILTADSILHFTKPIVSNRPKALELKGIKKGEGYLSENELFKEPFDFSMKNHFPITAQNQLIKKVFFPNTFSPEQQLQLTEKQRNFLIDAMRLLPYEQGYDRSIYYDSYVKFFLFGDSKEAIPETIKIHNKVGYAYGTLTDCAYIVDLKNNIEFILNATILVNNNATFNDDTYEYETIGIPFLAQLGREIYELELNNNK</sequence>
<feature type="domain" description="Beta-lactamase class A catalytic" evidence="1">
    <location>
        <begin position="71"/>
        <end position="330"/>
    </location>
</feature>
<gene>
    <name evidence="2" type="ORF">BUL40_14335</name>
</gene>
<dbReference type="Pfam" id="PF13354">
    <property type="entry name" value="Beta-lactamase2"/>
    <property type="match status" value="1"/>
</dbReference>
<dbReference type="Gene3D" id="3.40.710.10">
    <property type="entry name" value="DD-peptidase/beta-lactamase superfamily"/>
    <property type="match status" value="1"/>
</dbReference>
<dbReference type="EMBL" id="MTBC01000011">
    <property type="protein sequence ID" value="OQD41771.1"/>
    <property type="molecule type" value="Genomic_DNA"/>
</dbReference>
<keyword evidence="3" id="KW-1185">Reference proteome</keyword>
<dbReference type="OrthoDB" id="1884322at2"/>
<proteinExistence type="predicted"/>
<protein>
    <recommendedName>
        <fullName evidence="1">Beta-lactamase class A catalytic domain-containing protein</fullName>
    </recommendedName>
</protein>
<reference evidence="2 3" key="1">
    <citation type="submission" date="2016-12" db="EMBL/GenBank/DDBJ databases">
        <authorList>
            <person name="Song W.-J."/>
            <person name="Kurnit D.M."/>
        </authorList>
    </citation>
    <scope>NUCLEOTIDE SEQUENCE [LARGE SCALE GENOMIC DNA]</scope>
    <source>
        <strain evidence="2 3">HSG9</strain>
    </source>
</reference>
<dbReference type="GO" id="GO:0008800">
    <property type="term" value="F:beta-lactamase activity"/>
    <property type="evidence" value="ECO:0007669"/>
    <property type="project" value="InterPro"/>
</dbReference>
<name>A0A1V6LNJ6_9FLAO</name>
<dbReference type="Proteomes" id="UP000191680">
    <property type="component" value="Unassembled WGS sequence"/>
</dbReference>
<evidence type="ECO:0000313" key="2">
    <source>
        <dbReference type="EMBL" id="OQD41771.1"/>
    </source>
</evidence>
<dbReference type="GO" id="GO:0030655">
    <property type="term" value="P:beta-lactam antibiotic catabolic process"/>
    <property type="evidence" value="ECO:0007669"/>
    <property type="project" value="InterPro"/>
</dbReference>
<dbReference type="SUPFAM" id="SSF56601">
    <property type="entry name" value="beta-lactamase/transpeptidase-like"/>
    <property type="match status" value="1"/>
</dbReference>
<dbReference type="InterPro" id="IPR045155">
    <property type="entry name" value="Beta-lactam_cat"/>
</dbReference>
<comment type="caution">
    <text evidence="2">The sequence shown here is derived from an EMBL/GenBank/DDBJ whole genome shotgun (WGS) entry which is preliminary data.</text>
</comment>
<dbReference type="AlphaFoldDB" id="A0A1V6LNJ6"/>
<organism evidence="2 3">
    <name type="scientific">Croceivirga radicis</name>
    <dbReference type="NCBI Taxonomy" id="1929488"/>
    <lineage>
        <taxon>Bacteria</taxon>
        <taxon>Pseudomonadati</taxon>
        <taxon>Bacteroidota</taxon>
        <taxon>Flavobacteriia</taxon>
        <taxon>Flavobacteriales</taxon>
        <taxon>Flavobacteriaceae</taxon>
        <taxon>Croceivirga</taxon>
    </lineage>
</organism>
<dbReference type="InterPro" id="IPR012338">
    <property type="entry name" value="Beta-lactam/transpept-like"/>
</dbReference>
<evidence type="ECO:0000313" key="3">
    <source>
        <dbReference type="Proteomes" id="UP000191680"/>
    </source>
</evidence>
<evidence type="ECO:0000259" key="1">
    <source>
        <dbReference type="Pfam" id="PF13354"/>
    </source>
</evidence>
<accession>A0A1V6LNJ6</accession>
<dbReference type="RefSeq" id="WP_080319814.1">
    <property type="nucleotide sequence ID" value="NZ_MTBC01000011.1"/>
</dbReference>